<dbReference type="OrthoDB" id="3942074at2759"/>
<gene>
    <name evidence="3" type="ORF">PHISCL_00848</name>
</gene>
<feature type="compositionally biased region" description="Low complexity" evidence="1">
    <location>
        <begin position="141"/>
        <end position="154"/>
    </location>
</feature>
<comment type="caution">
    <text evidence="3">The sequence shown here is derived from an EMBL/GenBank/DDBJ whole genome shotgun (WGS) entry which is preliminary data.</text>
</comment>
<feature type="region of interest" description="Disordered" evidence="1">
    <location>
        <begin position="119"/>
        <end position="181"/>
    </location>
</feature>
<dbReference type="STRING" id="2070753.A0A3A2ZWV1"/>
<dbReference type="EMBL" id="MVGC01000014">
    <property type="protein sequence ID" value="RJE26823.1"/>
    <property type="molecule type" value="Genomic_DNA"/>
</dbReference>
<dbReference type="PROSITE" id="PS51257">
    <property type="entry name" value="PROKAR_LIPOPROTEIN"/>
    <property type="match status" value="1"/>
</dbReference>
<dbReference type="Proteomes" id="UP000266188">
    <property type="component" value="Unassembled WGS sequence"/>
</dbReference>
<name>A0A3A2ZWV1_9EURO</name>
<reference evidence="4" key="1">
    <citation type="submission" date="2017-02" db="EMBL/GenBank/DDBJ databases">
        <authorList>
            <person name="Tafer H."/>
            <person name="Lopandic K."/>
        </authorList>
    </citation>
    <scope>NUCLEOTIDE SEQUENCE [LARGE SCALE GENOMIC DNA]</scope>
    <source>
        <strain evidence="4">CBS 366.77</strain>
    </source>
</reference>
<sequence length="210" mass="21077">MLKNKSLLTSLPLILSLSSPTIAGCSTHNFTTCDDGIVHWFDPNTGEICDPHDCGGGRAAPRRDVPGCPMYTGTESYITSPSYLSCWTPPSSASTTVARSGVQATPTLTDAVITATKLNISGSGSEPSKTEGSISETITGEESTATPETTTAPSVQSISTTAEVSGGEATGNESASGSAASTTATNNAGILRDGSFVAVAGAVVGALALV</sequence>
<keyword evidence="2" id="KW-0732">Signal</keyword>
<feature type="compositionally biased region" description="Low complexity" evidence="1">
    <location>
        <begin position="165"/>
        <end position="181"/>
    </location>
</feature>
<dbReference type="AlphaFoldDB" id="A0A3A2ZWV1"/>
<keyword evidence="4" id="KW-1185">Reference proteome</keyword>
<evidence type="ECO:0000313" key="4">
    <source>
        <dbReference type="Proteomes" id="UP000266188"/>
    </source>
</evidence>
<protein>
    <recommendedName>
        <fullName evidence="5">Siderophore biosynthesis enzyme</fullName>
    </recommendedName>
</protein>
<accession>A0A3A2ZWV1</accession>
<proteinExistence type="predicted"/>
<organism evidence="3 4">
    <name type="scientific">Aspergillus sclerotialis</name>
    <dbReference type="NCBI Taxonomy" id="2070753"/>
    <lineage>
        <taxon>Eukaryota</taxon>
        <taxon>Fungi</taxon>
        <taxon>Dikarya</taxon>
        <taxon>Ascomycota</taxon>
        <taxon>Pezizomycotina</taxon>
        <taxon>Eurotiomycetes</taxon>
        <taxon>Eurotiomycetidae</taxon>
        <taxon>Eurotiales</taxon>
        <taxon>Aspergillaceae</taxon>
        <taxon>Aspergillus</taxon>
        <taxon>Aspergillus subgen. Polypaecilum</taxon>
    </lineage>
</organism>
<evidence type="ECO:0000313" key="3">
    <source>
        <dbReference type="EMBL" id="RJE26823.1"/>
    </source>
</evidence>
<feature type="chain" id="PRO_5017193111" description="Siderophore biosynthesis enzyme" evidence="2">
    <location>
        <begin position="24"/>
        <end position="210"/>
    </location>
</feature>
<feature type="compositionally biased region" description="Polar residues" evidence="1">
    <location>
        <begin position="119"/>
        <end position="140"/>
    </location>
</feature>
<evidence type="ECO:0000256" key="1">
    <source>
        <dbReference type="SAM" id="MobiDB-lite"/>
    </source>
</evidence>
<evidence type="ECO:0000256" key="2">
    <source>
        <dbReference type="SAM" id="SignalP"/>
    </source>
</evidence>
<feature type="signal peptide" evidence="2">
    <location>
        <begin position="1"/>
        <end position="23"/>
    </location>
</feature>
<evidence type="ECO:0008006" key="5">
    <source>
        <dbReference type="Google" id="ProtNLM"/>
    </source>
</evidence>